<keyword evidence="4 12" id="KW-0812">Transmembrane</keyword>
<evidence type="ECO:0000256" key="2">
    <source>
        <dbReference type="ARBA" id="ARBA00022475"/>
    </source>
</evidence>
<keyword evidence="6 12" id="KW-0915">Sodium</keyword>
<accession>A0A317DTL0</accession>
<dbReference type="RefSeq" id="WP_109923143.1">
    <property type="nucleotide sequence ID" value="NZ_QGLF01000007.1"/>
</dbReference>
<evidence type="ECO:0000256" key="4">
    <source>
        <dbReference type="ARBA" id="ARBA00022692"/>
    </source>
</evidence>
<keyword evidence="14" id="KW-1185">Reference proteome</keyword>
<evidence type="ECO:0000256" key="8">
    <source>
        <dbReference type="ARBA" id="ARBA00023136"/>
    </source>
</evidence>
<evidence type="ECO:0000256" key="3">
    <source>
        <dbReference type="ARBA" id="ARBA00022519"/>
    </source>
</evidence>
<keyword evidence="2 12" id="KW-1003">Cell membrane</keyword>
<reference evidence="14" key="1">
    <citation type="submission" date="2018-05" db="EMBL/GenBank/DDBJ databases">
        <title>Zavarzinia sp. HR-AS.</title>
        <authorList>
            <person name="Lee Y."/>
            <person name="Jeon C.O."/>
        </authorList>
    </citation>
    <scope>NUCLEOTIDE SEQUENCE [LARGE SCALE GENOMIC DNA]</scope>
    <source>
        <strain evidence="14">DSM 1231</strain>
    </source>
</reference>
<keyword evidence="8 12" id="KW-0472">Membrane</keyword>
<dbReference type="EMBL" id="QGLF01000007">
    <property type="protein sequence ID" value="PWR18009.1"/>
    <property type="molecule type" value="Genomic_DNA"/>
</dbReference>
<evidence type="ECO:0000256" key="5">
    <source>
        <dbReference type="ARBA" id="ARBA00022989"/>
    </source>
</evidence>
<comment type="caution">
    <text evidence="13">The sequence shown here is derived from an EMBL/GenBank/DDBJ whole genome shotgun (WGS) entry which is preliminary data.</text>
</comment>
<evidence type="ECO:0000256" key="7">
    <source>
        <dbReference type="ARBA" id="ARBA00023065"/>
    </source>
</evidence>
<name>A0A317DTL0_9PROT</name>
<sequence>MGPYVLVAVGGAAGSVLRLAVARLAQAALGAGFPYGTLAVNLSGSLVMGALAALFAARAGDDPARLFLMTGVLGGFTTFSAFSLDAYGLWARGEAGAAALYVAASVVLSIGALVVGFWLVRQVVAS</sequence>
<dbReference type="GO" id="GO:0005886">
    <property type="term" value="C:plasma membrane"/>
    <property type="evidence" value="ECO:0007669"/>
    <property type="project" value="UniProtKB-SubCell"/>
</dbReference>
<keyword evidence="3" id="KW-0997">Cell inner membrane</keyword>
<keyword evidence="5 12" id="KW-1133">Transmembrane helix</keyword>
<feature type="transmembrane region" description="Helical" evidence="12">
    <location>
        <begin position="96"/>
        <end position="120"/>
    </location>
</feature>
<keyword evidence="9 12" id="KW-0407">Ion channel</keyword>
<keyword evidence="7 12" id="KW-0406">Ion transport</keyword>
<dbReference type="GO" id="GO:0140114">
    <property type="term" value="P:cellular detoxification of fluoride"/>
    <property type="evidence" value="ECO:0007669"/>
    <property type="project" value="UniProtKB-UniRule"/>
</dbReference>
<comment type="activity regulation">
    <text evidence="12">Na(+) is not transported, but it plays an essential structural role and its presence is essential for fluoride channel function.</text>
</comment>
<dbReference type="Pfam" id="PF02537">
    <property type="entry name" value="CRCB"/>
    <property type="match status" value="1"/>
</dbReference>
<evidence type="ECO:0000256" key="12">
    <source>
        <dbReference type="HAMAP-Rule" id="MF_00454"/>
    </source>
</evidence>
<dbReference type="GO" id="GO:0062054">
    <property type="term" value="F:fluoride channel activity"/>
    <property type="evidence" value="ECO:0007669"/>
    <property type="project" value="UniProtKB-UniRule"/>
</dbReference>
<dbReference type="GO" id="GO:0046872">
    <property type="term" value="F:metal ion binding"/>
    <property type="evidence" value="ECO:0007669"/>
    <property type="project" value="UniProtKB-KW"/>
</dbReference>
<comment type="subcellular location">
    <subcellularLocation>
        <location evidence="1 12">Cell membrane</location>
        <topology evidence="1 12">Multi-pass membrane protein</topology>
    </subcellularLocation>
</comment>
<dbReference type="InterPro" id="IPR003691">
    <property type="entry name" value="FluC"/>
</dbReference>
<evidence type="ECO:0000313" key="13">
    <source>
        <dbReference type="EMBL" id="PWR18009.1"/>
    </source>
</evidence>
<evidence type="ECO:0000256" key="10">
    <source>
        <dbReference type="ARBA" id="ARBA00035120"/>
    </source>
</evidence>
<dbReference type="AlphaFoldDB" id="A0A317DTL0"/>
<keyword evidence="12" id="KW-0479">Metal-binding</keyword>
<gene>
    <name evidence="12" type="primary">fluC</name>
    <name evidence="12" type="synonym">crcB</name>
    <name evidence="13" type="ORF">DKG75_20945</name>
</gene>
<proteinExistence type="inferred from homology"/>
<evidence type="ECO:0000256" key="1">
    <source>
        <dbReference type="ARBA" id="ARBA00004651"/>
    </source>
</evidence>
<feature type="transmembrane region" description="Helical" evidence="12">
    <location>
        <begin position="66"/>
        <end position="90"/>
    </location>
</feature>
<evidence type="ECO:0000256" key="6">
    <source>
        <dbReference type="ARBA" id="ARBA00023053"/>
    </source>
</evidence>
<dbReference type="NCBIfam" id="TIGR00494">
    <property type="entry name" value="crcB"/>
    <property type="match status" value="1"/>
</dbReference>
<protein>
    <recommendedName>
        <fullName evidence="12">Fluoride-specific ion channel FluC</fullName>
    </recommendedName>
</protein>
<keyword evidence="12" id="KW-0813">Transport</keyword>
<feature type="binding site" evidence="12">
    <location>
        <position position="77"/>
    </location>
    <ligand>
        <name>Na(+)</name>
        <dbReference type="ChEBI" id="CHEBI:29101"/>
        <note>structural</note>
    </ligand>
</feature>
<comment type="function">
    <text evidence="12">Fluoride-specific ion channel. Important for reducing fluoride concentration in the cell, thus reducing its toxicity.</text>
</comment>
<feature type="transmembrane region" description="Helical" evidence="12">
    <location>
        <begin position="37"/>
        <end position="57"/>
    </location>
</feature>
<dbReference type="Proteomes" id="UP000246077">
    <property type="component" value="Unassembled WGS sequence"/>
</dbReference>
<dbReference type="PANTHER" id="PTHR28259">
    <property type="entry name" value="FLUORIDE EXPORT PROTEIN 1-RELATED"/>
    <property type="match status" value="1"/>
</dbReference>
<comment type="catalytic activity">
    <reaction evidence="11">
        <text>fluoride(in) = fluoride(out)</text>
        <dbReference type="Rhea" id="RHEA:76159"/>
        <dbReference type="ChEBI" id="CHEBI:17051"/>
    </reaction>
    <physiologicalReaction direction="left-to-right" evidence="11">
        <dbReference type="Rhea" id="RHEA:76160"/>
    </physiologicalReaction>
</comment>
<dbReference type="PANTHER" id="PTHR28259:SF1">
    <property type="entry name" value="FLUORIDE EXPORT PROTEIN 1-RELATED"/>
    <property type="match status" value="1"/>
</dbReference>
<evidence type="ECO:0000256" key="11">
    <source>
        <dbReference type="ARBA" id="ARBA00035585"/>
    </source>
</evidence>
<dbReference type="NCBIfam" id="NF010791">
    <property type="entry name" value="PRK14195.1"/>
    <property type="match status" value="1"/>
</dbReference>
<dbReference type="HAMAP" id="MF_00454">
    <property type="entry name" value="FluC"/>
    <property type="match status" value="1"/>
</dbReference>
<organism evidence="13 14">
    <name type="scientific">Zavarzinia compransoris</name>
    <dbReference type="NCBI Taxonomy" id="1264899"/>
    <lineage>
        <taxon>Bacteria</taxon>
        <taxon>Pseudomonadati</taxon>
        <taxon>Pseudomonadota</taxon>
        <taxon>Alphaproteobacteria</taxon>
        <taxon>Rhodospirillales</taxon>
        <taxon>Zavarziniaceae</taxon>
        <taxon>Zavarzinia</taxon>
    </lineage>
</organism>
<comment type="similarity">
    <text evidence="10 12">Belongs to the fluoride channel Fluc/FEX (TC 1.A.43) family.</text>
</comment>
<evidence type="ECO:0000313" key="14">
    <source>
        <dbReference type="Proteomes" id="UP000246077"/>
    </source>
</evidence>
<feature type="binding site" evidence="12">
    <location>
        <position position="74"/>
    </location>
    <ligand>
        <name>Na(+)</name>
        <dbReference type="ChEBI" id="CHEBI:29101"/>
        <note>structural</note>
    </ligand>
</feature>
<evidence type="ECO:0000256" key="9">
    <source>
        <dbReference type="ARBA" id="ARBA00023303"/>
    </source>
</evidence>